<dbReference type="AlphaFoldDB" id="A0AAN9AH06"/>
<reference evidence="2 3" key="1">
    <citation type="submission" date="2023-11" db="EMBL/GenBank/DDBJ databases">
        <title>Halocaridina rubra genome assembly.</title>
        <authorList>
            <person name="Smith C."/>
        </authorList>
    </citation>
    <scope>NUCLEOTIDE SEQUENCE [LARGE SCALE GENOMIC DNA]</scope>
    <source>
        <strain evidence="2">EP-1</strain>
        <tissue evidence="2">Whole</tissue>
    </source>
</reference>
<feature type="compositionally biased region" description="Basic residues" evidence="1">
    <location>
        <begin position="263"/>
        <end position="275"/>
    </location>
</feature>
<keyword evidence="3" id="KW-1185">Reference proteome</keyword>
<evidence type="ECO:0000313" key="2">
    <source>
        <dbReference type="EMBL" id="KAK7086760.1"/>
    </source>
</evidence>
<organism evidence="2 3">
    <name type="scientific">Halocaridina rubra</name>
    <name type="common">Hawaiian red shrimp</name>
    <dbReference type="NCBI Taxonomy" id="373956"/>
    <lineage>
        <taxon>Eukaryota</taxon>
        <taxon>Metazoa</taxon>
        <taxon>Ecdysozoa</taxon>
        <taxon>Arthropoda</taxon>
        <taxon>Crustacea</taxon>
        <taxon>Multicrustacea</taxon>
        <taxon>Malacostraca</taxon>
        <taxon>Eumalacostraca</taxon>
        <taxon>Eucarida</taxon>
        <taxon>Decapoda</taxon>
        <taxon>Pleocyemata</taxon>
        <taxon>Caridea</taxon>
        <taxon>Atyoidea</taxon>
        <taxon>Atyidae</taxon>
        <taxon>Halocaridina</taxon>
    </lineage>
</organism>
<feature type="non-terminal residue" evidence="2">
    <location>
        <position position="275"/>
    </location>
</feature>
<name>A0AAN9AH06_HALRR</name>
<dbReference type="InterPro" id="IPR051372">
    <property type="entry name" value="CWC21"/>
</dbReference>
<feature type="region of interest" description="Disordered" evidence="1">
    <location>
        <begin position="215"/>
        <end position="275"/>
    </location>
</feature>
<accession>A0AAN9AH06</accession>
<proteinExistence type="predicted"/>
<dbReference type="EMBL" id="JAXCGZ010000088">
    <property type="protein sequence ID" value="KAK7086760.1"/>
    <property type="molecule type" value="Genomic_DNA"/>
</dbReference>
<dbReference type="PANTHER" id="PTHR36562:SF5">
    <property type="entry name" value="SERINE_ARGININE REPETITIVE MATRIX 2"/>
    <property type="match status" value="1"/>
</dbReference>
<evidence type="ECO:0000313" key="3">
    <source>
        <dbReference type="Proteomes" id="UP001381693"/>
    </source>
</evidence>
<feature type="compositionally biased region" description="Basic and acidic residues" evidence="1">
    <location>
        <begin position="215"/>
        <end position="228"/>
    </location>
</feature>
<evidence type="ECO:0000256" key="1">
    <source>
        <dbReference type="SAM" id="MobiDB-lite"/>
    </source>
</evidence>
<comment type="caution">
    <text evidence="2">The sequence shown here is derived from an EMBL/GenBank/DDBJ whole genome shotgun (WGS) entry which is preliminary data.</text>
</comment>
<dbReference type="PANTHER" id="PTHR36562">
    <property type="entry name" value="SERINE/ARGININE REPETITIVE MATRIX 2"/>
    <property type="match status" value="1"/>
</dbReference>
<feature type="region of interest" description="Disordered" evidence="1">
    <location>
        <begin position="1"/>
        <end position="24"/>
    </location>
</feature>
<sequence>MAAPSRAIISGAAESKGKGNPSSAGPWEQLVASLLAQHTALLHKLASAAAAAPPSAATAAAAAAIACTGEVNTAIAGCTPRPFIHTHTRSPALSLGHYARRNWRNRRNRQRKKLRRFYNSNNGNNKIALKAHIHANQQSHLASSASSSSIASLPPVFSTATTATHVRRTLRSVVSVRETHAVAEAQQEKNSRLKEAFGISEYFVEGSSLDPNRRAKEEVARAAAEKQKAAASEGLAADGTAKKYSWVHTPSPSPDRSLSKKDKKEKKKKKKRSRD</sequence>
<dbReference type="GO" id="GO:0005634">
    <property type="term" value="C:nucleus"/>
    <property type="evidence" value="ECO:0007669"/>
    <property type="project" value="TreeGrafter"/>
</dbReference>
<gene>
    <name evidence="2" type="primary">SRRM2_2</name>
    <name evidence="2" type="ORF">SK128_005590</name>
</gene>
<protein>
    <submittedName>
        <fullName evidence="2">Serine/arginine repetitive matrix protein 2</fullName>
    </submittedName>
</protein>
<dbReference type="Proteomes" id="UP001381693">
    <property type="component" value="Unassembled WGS sequence"/>
</dbReference>